<comment type="caution">
    <text evidence="2">The sequence shown here is derived from an EMBL/GenBank/DDBJ whole genome shotgun (WGS) entry which is preliminary data.</text>
</comment>
<accession>A0A5I4ZM74</accession>
<evidence type="ECO:0000259" key="1">
    <source>
        <dbReference type="Pfam" id="PF25670"/>
    </source>
</evidence>
<dbReference type="EMBL" id="AAIONP010000006">
    <property type="protein sequence ID" value="ECG4920430.1"/>
    <property type="molecule type" value="Genomic_DNA"/>
</dbReference>
<dbReference type="Pfam" id="PF25670">
    <property type="entry name" value="Phage_tail_C_2"/>
    <property type="match status" value="1"/>
</dbReference>
<reference evidence="2" key="1">
    <citation type="submission" date="2019-03" db="EMBL/GenBank/DDBJ databases">
        <authorList>
            <person name="Ashton P.M."/>
            <person name="Dallman T."/>
            <person name="Nair S."/>
            <person name="De Pinna E."/>
            <person name="Peters T."/>
            <person name="Grant K."/>
        </authorList>
    </citation>
    <scope>NUCLEOTIDE SEQUENCE [LARGE SCALE GENOMIC DNA]</scope>
    <source>
        <strain evidence="2">313260</strain>
    </source>
</reference>
<sequence>MSAGTLTLTNDTDAVTGSGTAFTTELAAGDFIVVTVGGIPYTLPVKTVNNNTSLTLVSVYTGPTQSGAAWSAVSRVALNMVTAALVAQSAEALRGLNFDKQNWQQVFSGTGTITVKLPDGSTYAGPSWKEITSVISGKAKKGDNDDITSLSGLTTALSVSQGGTGAFSAWEATKNLKTLRTMERRFVPGDEPRDIGWSNTIGFVVGQTSTGANGAFVDFTSFDQQARLQIVGFYSDAQNHNGVGYNLWNPNPQIWYPFTIFRDTRNTTVDSNGFIKIASPIVKIFGNGSFETNDESEGVKVKRTGTGEYLIEGCAGLNADAAWGGIDGGFEIPVDRNKLARIWLDYDVNADGSILVKTYHRTHPDAPVFARNEIDGVTNGDPVDIPADSFVSVRVEMPVDNIWNKKQEATRIAMEEARMKEERTDGNNV</sequence>
<dbReference type="AlphaFoldDB" id="A0A5I4ZM74"/>
<organism evidence="2">
    <name type="scientific">Salmonella enterica subsp. enterica serovar Vitkin</name>
    <dbReference type="NCBI Taxonomy" id="2565162"/>
    <lineage>
        <taxon>Bacteria</taxon>
        <taxon>Pseudomonadati</taxon>
        <taxon>Pseudomonadota</taxon>
        <taxon>Gammaproteobacteria</taxon>
        <taxon>Enterobacterales</taxon>
        <taxon>Enterobacteriaceae</taxon>
        <taxon>Salmonella</taxon>
    </lineage>
</organism>
<name>A0A5I4ZM74_SALET</name>
<evidence type="ECO:0000313" key="2">
    <source>
        <dbReference type="EMBL" id="ECG4920430.1"/>
    </source>
</evidence>
<feature type="domain" description="Phage tail protein C-terminal" evidence="1">
    <location>
        <begin position="266"/>
        <end position="398"/>
    </location>
</feature>
<gene>
    <name evidence="2" type="ORF">E0T03_10660</name>
</gene>
<dbReference type="InterPro" id="IPR058008">
    <property type="entry name" value="Gp26_C"/>
</dbReference>
<proteinExistence type="predicted"/>
<dbReference type="Proteomes" id="UP000839561">
    <property type="component" value="Unassembled WGS sequence"/>
</dbReference>
<protein>
    <submittedName>
        <fullName evidence="2">Phage tail protein</fullName>
    </submittedName>
</protein>